<dbReference type="Proteomes" id="UP000235703">
    <property type="component" value="Unassembled WGS sequence"/>
</dbReference>
<dbReference type="SUPFAM" id="SSF53756">
    <property type="entry name" value="UDP-Glycosyltransferase/glycogen phosphorylase"/>
    <property type="match status" value="1"/>
</dbReference>
<evidence type="ECO:0000259" key="4">
    <source>
        <dbReference type="Pfam" id="PF00534"/>
    </source>
</evidence>
<evidence type="ECO:0000313" key="7">
    <source>
        <dbReference type="Proteomes" id="UP000235703"/>
    </source>
</evidence>
<feature type="domain" description="Glycosyl transferase family 1" evidence="4">
    <location>
        <begin position="213"/>
        <end position="371"/>
    </location>
</feature>
<name>A0A2N6PK97_9MICO</name>
<evidence type="ECO:0000313" key="6">
    <source>
        <dbReference type="EMBL" id="PMB99120.1"/>
    </source>
</evidence>
<keyword evidence="3 6" id="KW-0808">Transferase</keyword>
<accession>A0A2N6PK97</accession>
<dbReference type="OrthoDB" id="9802525at2"/>
<dbReference type="GO" id="GO:0016757">
    <property type="term" value="F:glycosyltransferase activity"/>
    <property type="evidence" value="ECO:0007669"/>
    <property type="project" value="UniProtKB-KW"/>
</dbReference>
<comment type="caution">
    <text evidence="6">The sequence shown here is derived from an EMBL/GenBank/DDBJ whole genome shotgun (WGS) entry which is preliminary data.</text>
</comment>
<feature type="domain" description="Glycosyltransferase subfamily 4-like N-terminal" evidence="5">
    <location>
        <begin position="29"/>
        <end position="205"/>
    </location>
</feature>
<dbReference type="Gene3D" id="3.40.50.2000">
    <property type="entry name" value="Glycogen Phosphorylase B"/>
    <property type="match status" value="2"/>
</dbReference>
<organism evidence="6 7">
    <name type="scientific">Brevibacterium luteolum</name>
    <dbReference type="NCBI Taxonomy" id="199591"/>
    <lineage>
        <taxon>Bacteria</taxon>
        <taxon>Bacillati</taxon>
        <taxon>Actinomycetota</taxon>
        <taxon>Actinomycetes</taxon>
        <taxon>Micrococcales</taxon>
        <taxon>Brevibacteriaceae</taxon>
        <taxon>Brevibacterium</taxon>
    </lineage>
</organism>
<evidence type="ECO:0000256" key="2">
    <source>
        <dbReference type="ARBA" id="ARBA00022676"/>
    </source>
</evidence>
<sequence length="402" mass="44235">MTETEQSTAPADRTTLRICIPTETYAPEVNGAATFAQTLATGLAARGHEVHVICPSATETPSTAWEDGVLVHRIRSHRWYLHPTWTICMPWETKPEVSRLLDLIRPDVVHTQAHFVIGRYALSESRKRGIPVVATNHFMPDNVRPYVNASKRLLRYGSAAAWWDLRRSFEKADYLTVPTQLSADLLTENGFRSSIQAVSCGIDLSHFFAADDVDQTHPTVLFVGRLSLEKNIGDIIAALAAADPSLNLHAEIIGAGSEAEPLRAQAAELGVADRVRLRGKVSDEELVKAYQEATFFCMPSTAELQSIATLEAMASGKPVVLADAVALPHLCRHGENGYLFEPRNIEALTDAFTRLLTMSAADRQQMGDASRRLVARHDVRHTLDTFESIYRQVIAEAQSAAG</sequence>
<evidence type="ECO:0000256" key="3">
    <source>
        <dbReference type="ARBA" id="ARBA00022679"/>
    </source>
</evidence>
<dbReference type="AlphaFoldDB" id="A0A2N6PK97"/>
<dbReference type="PANTHER" id="PTHR45947:SF3">
    <property type="entry name" value="SULFOQUINOVOSYL TRANSFERASE SQD2"/>
    <property type="match status" value="1"/>
</dbReference>
<dbReference type="Pfam" id="PF00534">
    <property type="entry name" value="Glycos_transf_1"/>
    <property type="match status" value="1"/>
</dbReference>
<reference evidence="6 7" key="1">
    <citation type="submission" date="2017-09" db="EMBL/GenBank/DDBJ databases">
        <title>Bacterial strain isolated from the female urinary microbiota.</title>
        <authorList>
            <person name="Thomas-White K."/>
            <person name="Kumar N."/>
            <person name="Forster S."/>
            <person name="Putonti C."/>
            <person name="Lawley T."/>
            <person name="Wolfe A.J."/>
        </authorList>
    </citation>
    <scope>NUCLEOTIDE SEQUENCE [LARGE SCALE GENOMIC DNA]</scope>
    <source>
        <strain evidence="6 7">UMB0680</strain>
    </source>
</reference>
<evidence type="ECO:0000259" key="5">
    <source>
        <dbReference type="Pfam" id="PF13439"/>
    </source>
</evidence>
<dbReference type="InterPro" id="IPR028098">
    <property type="entry name" value="Glyco_trans_4-like_N"/>
</dbReference>
<dbReference type="GO" id="GO:1901137">
    <property type="term" value="P:carbohydrate derivative biosynthetic process"/>
    <property type="evidence" value="ECO:0007669"/>
    <property type="project" value="UniProtKB-ARBA"/>
</dbReference>
<proteinExistence type="predicted"/>
<keyword evidence="7" id="KW-1185">Reference proteome</keyword>
<evidence type="ECO:0000256" key="1">
    <source>
        <dbReference type="ARBA" id="ARBA00021292"/>
    </source>
</evidence>
<dbReference type="InterPro" id="IPR001296">
    <property type="entry name" value="Glyco_trans_1"/>
</dbReference>
<gene>
    <name evidence="6" type="ORF">CJ198_00830</name>
</gene>
<keyword evidence="2" id="KW-0328">Glycosyltransferase</keyword>
<dbReference type="PANTHER" id="PTHR45947">
    <property type="entry name" value="SULFOQUINOVOSYL TRANSFERASE SQD2"/>
    <property type="match status" value="1"/>
</dbReference>
<dbReference type="EMBL" id="PNFZ01000001">
    <property type="protein sequence ID" value="PMB99120.1"/>
    <property type="molecule type" value="Genomic_DNA"/>
</dbReference>
<dbReference type="RefSeq" id="WP_102159872.1">
    <property type="nucleotide sequence ID" value="NZ_PNFZ01000001.1"/>
</dbReference>
<dbReference type="Pfam" id="PF13439">
    <property type="entry name" value="Glyco_transf_4"/>
    <property type="match status" value="1"/>
</dbReference>
<dbReference type="InterPro" id="IPR050194">
    <property type="entry name" value="Glycosyltransferase_grp1"/>
</dbReference>
<protein>
    <recommendedName>
        <fullName evidence="1">D-inositol 3-phosphate glycosyltransferase</fullName>
    </recommendedName>
</protein>